<reference evidence="2 3" key="1">
    <citation type="submission" date="2020-08" db="EMBL/GenBank/DDBJ databases">
        <title>Bridging the membrane lipid divide: bacteria of the FCB group superphylum have the potential to synthesize archaeal ether lipids.</title>
        <authorList>
            <person name="Villanueva L."/>
            <person name="Von Meijenfeldt F.A.B."/>
            <person name="Westbye A.B."/>
            <person name="Yadav S."/>
            <person name="Hopmans E.C."/>
            <person name="Dutilh B.E."/>
            <person name="Sinninghe Damste J.S."/>
        </authorList>
    </citation>
    <scope>NUCLEOTIDE SEQUENCE [LARGE SCALE GENOMIC DNA]</scope>
    <source>
        <strain evidence="2">NIOZ-UU47</strain>
    </source>
</reference>
<feature type="chain" id="PRO_5035181715" description="DUF5666 domain-containing protein" evidence="1">
    <location>
        <begin position="25"/>
        <end position="67"/>
    </location>
</feature>
<dbReference type="EMBL" id="JACNJZ010000083">
    <property type="protein sequence ID" value="MBC8317339.1"/>
    <property type="molecule type" value="Genomic_DNA"/>
</dbReference>
<evidence type="ECO:0000313" key="3">
    <source>
        <dbReference type="Proteomes" id="UP000614424"/>
    </source>
</evidence>
<gene>
    <name evidence="2" type="ORF">H8E41_05495</name>
</gene>
<organism evidence="2 3">
    <name type="scientific">Candidatus Desulfobia pelagia</name>
    <dbReference type="NCBI Taxonomy" id="2841692"/>
    <lineage>
        <taxon>Bacteria</taxon>
        <taxon>Pseudomonadati</taxon>
        <taxon>Thermodesulfobacteriota</taxon>
        <taxon>Desulfobulbia</taxon>
        <taxon>Desulfobulbales</taxon>
        <taxon>Desulfobulbaceae</taxon>
        <taxon>Candidatus Desulfobia</taxon>
    </lineage>
</organism>
<keyword evidence="1" id="KW-0732">Signal</keyword>
<evidence type="ECO:0008006" key="4">
    <source>
        <dbReference type="Google" id="ProtNLM"/>
    </source>
</evidence>
<evidence type="ECO:0000256" key="1">
    <source>
        <dbReference type="SAM" id="SignalP"/>
    </source>
</evidence>
<dbReference type="Proteomes" id="UP000614424">
    <property type="component" value="Unassembled WGS sequence"/>
</dbReference>
<sequence length="67" mass="6955">MSKKLLTLAMAVAFTVSVVGVSMAASEKCTVDSVDGDKVTMTCKSTDLKAGDKVKVKGDKKKAIEGC</sequence>
<feature type="signal peptide" evidence="1">
    <location>
        <begin position="1"/>
        <end position="24"/>
    </location>
</feature>
<evidence type="ECO:0000313" key="2">
    <source>
        <dbReference type="EMBL" id="MBC8317339.1"/>
    </source>
</evidence>
<comment type="caution">
    <text evidence="2">The sequence shown here is derived from an EMBL/GenBank/DDBJ whole genome shotgun (WGS) entry which is preliminary data.</text>
</comment>
<accession>A0A8J6NCI4</accession>
<dbReference type="NCBIfam" id="NF040942">
    <property type="entry name" value="hypo_ExtJ"/>
    <property type="match status" value="1"/>
</dbReference>
<name>A0A8J6NCI4_9BACT</name>
<dbReference type="AlphaFoldDB" id="A0A8J6NCI4"/>
<protein>
    <recommendedName>
        <fullName evidence="4">DUF5666 domain-containing protein</fullName>
    </recommendedName>
</protein>
<proteinExistence type="predicted"/>